<accession>A0A1Y2JZF8</accession>
<evidence type="ECO:0000313" key="4">
    <source>
        <dbReference type="Proteomes" id="UP000194003"/>
    </source>
</evidence>
<dbReference type="Proteomes" id="UP000194003">
    <property type="component" value="Unassembled WGS sequence"/>
</dbReference>
<dbReference type="GO" id="GO:0015074">
    <property type="term" value="P:DNA integration"/>
    <property type="evidence" value="ECO:0007669"/>
    <property type="project" value="InterPro"/>
</dbReference>
<dbReference type="GO" id="GO:0003677">
    <property type="term" value="F:DNA binding"/>
    <property type="evidence" value="ECO:0007669"/>
    <property type="project" value="InterPro"/>
</dbReference>
<evidence type="ECO:0000313" key="3">
    <source>
        <dbReference type="EMBL" id="OSM00287.1"/>
    </source>
</evidence>
<protein>
    <recommendedName>
        <fullName evidence="2">Tyr recombinase domain-containing protein</fullName>
    </recommendedName>
</protein>
<keyword evidence="1" id="KW-0233">DNA recombination</keyword>
<evidence type="ECO:0000259" key="2">
    <source>
        <dbReference type="PROSITE" id="PS51898"/>
    </source>
</evidence>
<keyword evidence="4" id="KW-1185">Reference proteome</keyword>
<organism evidence="3 4">
    <name type="scientific">Magnetofaba australis IT-1</name>
    <dbReference type="NCBI Taxonomy" id="1434232"/>
    <lineage>
        <taxon>Bacteria</taxon>
        <taxon>Pseudomonadati</taxon>
        <taxon>Pseudomonadota</taxon>
        <taxon>Magnetococcia</taxon>
        <taxon>Magnetococcales</taxon>
        <taxon>Magnetococcaceae</taxon>
        <taxon>Magnetofaba</taxon>
    </lineage>
</organism>
<dbReference type="Pfam" id="PF00589">
    <property type="entry name" value="Phage_integrase"/>
    <property type="match status" value="1"/>
</dbReference>
<dbReference type="STRING" id="1434232.MAIT1_00769"/>
<dbReference type="AlphaFoldDB" id="A0A1Y2JZF8"/>
<gene>
    <name evidence="3" type="ORF">MAIT1_00769</name>
</gene>
<dbReference type="InterPro" id="IPR002104">
    <property type="entry name" value="Integrase_catalytic"/>
</dbReference>
<reference evidence="3 4" key="1">
    <citation type="journal article" date="2016" name="BMC Genomics">
        <title>Combined genomic and structural analyses of a cultured magnetotactic bacterium reveals its niche adaptation to a dynamic environment.</title>
        <authorList>
            <person name="Araujo A.C."/>
            <person name="Morillo V."/>
            <person name="Cypriano J."/>
            <person name="Teixeira L.C."/>
            <person name="Leao P."/>
            <person name="Lyra S."/>
            <person name="Almeida L.G."/>
            <person name="Bazylinski D.A."/>
            <person name="Vasconcellos A.T."/>
            <person name="Abreu F."/>
            <person name="Lins U."/>
        </authorList>
    </citation>
    <scope>NUCLEOTIDE SEQUENCE [LARGE SCALE GENOMIC DNA]</scope>
    <source>
        <strain evidence="3 4">IT-1</strain>
    </source>
</reference>
<comment type="caution">
    <text evidence="3">The sequence shown here is derived from an EMBL/GenBank/DDBJ whole genome shotgun (WGS) entry which is preliminary data.</text>
</comment>
<sequence length="60" mass="6660">MLRHSAATHLIEAGVDIRFVQKLLGHQSIATTQIYTQVTDNSLRDVLTRAGARLRLEAAM</sequence>
<proteinExistence type="predicted"/>
<dbReference type="InterPro" id="IPR011010">
    <property type="entry name" value="DNA_brk_join_enz"/>
</dbReference>
<dbReference type="InterPro" id="IPR013762">
    <property type="entry name" value="Integrase-like_cat_sf"/>
</dbReference>
<feature type="domain" description="Tyr recombinase" evidence="2">
    <location>
        <begin position="1"/>
        <end position="48"/>
    </location>
</feature>
<dbReference type="EMBL" id="LVJN01000021">
    <property type="protein sequence ID" value="OSM00287.1"/>
    <property type="molecule type" value="Genomic_DNA"/>
</dbReference>
<dbReference type="Gene3D" id="1.10.443.10">
    <property type="entry name" value="Intergrase catalytic core"/>
    <property type="match status" value="1"/>
</dbReference>
<dbReference type="SUPFAM" id="SSF56349">
    <property type="entry name" value="DNA breaking-rejoining enzymes"/>
    <property type="match status" value="1"/>
</dbReference>
<dbReference type="GO" id="GO:0006310">
    <property type="term" value="P:DNA recombination"/>
    <property type="evidence" value="ECO:0007669"/>
    <property type="project" value="UniProtKB-KW"/>
</dbReference>
<dbReference type="PROSITE" id="PS51898">
    <property type="entry name" value="TYR_RECOMBINASE"/>
    <property type="match status" value="1"/>
</dbReference>
<name>A0A1Y2JZF8_9PROT</name>
<evidence type="ECO:0000256" key="1">
    <source>
        <dbReference type="ARBA" id="ARBA00023172"/>
    </source>
</evidence>